<evidence type="ECO:0000313" key="2">
    <source>
        <dbReference type="Proteomes" id="UP000050424"/>
    </source>
</evidence>
<organism evidence="1 2">
    <name type="scientific">Neonectria ditissima</name>
    <dbReference type="NCBI Taxonomy" id="78410"/>
    <lineage>
        <taxon>Eukaryota</taxon>
        <taxon>Fungi</taxon>
        <taxon>Dikarya</taxon>
        <taxon>Ascomycota</taxon>
        <taxon>Pezizomycotina</taxon>
        <taxon>Sordariomycetes</taxon>
        <taxon>Hypocreomycetidae</taxon>
        <taxon>Hypocreales</taxon>
        <taxon>Nectriaceae</taxon>
        <taxon>Neonectria</taxon>
    </lineage>
</organism>
<dbReference type="STRING" id="78410.A0A0P7B0U8"/>
<gene>
    <name evidence="1" type="ORF">AK830_g12247</name>
</gene>
<protein>
    <submittedName>
        <fullName evidence="1">Uncharacterized protein</fullName>
    </submittedName>
</protein>
<sequence>MWHFCDMWRSGAVEQPARPNVHLEFLGLHARLSAGTLGSGLDAANECQALIGTMVSSSQVHRGLCQSMIQAVVNAVRDGRVAASVLVMLPLYQLILLMVRQWSEITGADDRLLYQVMKPRLQGREAAFLTTMDMGTLEGFCQKDELSSPVRGQRSYIILFMELGAALMVEFQDRRMRWISLDRMDAEHAAIEPYLRVKVPSGQPEIAYSPSDAARLALLDL</sequence>
<keyword evidence="2" id="KW-1185">Reference proteome</keyword>
<proteinExistence type="predicted"/>
<dbReference type="Proteomes" id="UP000050424">
    <property type="component" value="Unassembled WGS sequence"/>
</dbReference>
<accession>A0A0P7B0U8</accession>
<dbReference type="EMBL" id="LKCW01000355">
    <property type="protein sequence ID" value="KPM34333.1"/>
    <property type="molecule type" value="Genomic_DNA"/>
</dbReference>
<name>A0A0P7B0U8_9HYPO</name>
<evidence type="ECO:0000313" key="1">
    <source>
        <dbReference type="EMBL" id="KPM34333.1"/>
    </source>
</evidence>
<dbReference type="AlphaFoldDB" id="A0A0P7B0U8"/>
<reference evidence="1 2" key="1">
    <citation type="submission" date="2015-09" db="EMBL/GenBank/DDBJ databases">
        <title>Draft genome of a European isolate of the apple canker pathogen Neonectria ditissima.</title>
        <authorList>
            <person name="Gomez-Cortecero A."/>
            <person name="Harrison R.J."/>
            <person name="Armitage A.D."/>
        </authorList>
    </citation>
    <scope>NUCLEOTIDE SEQUENCE [LARGE SCALE GENOMIC DNA]</scope>
    <source>
        <strain evidence="1 2">R09/05</strain>
    </source>
</reference>
<comment type="caution">
    <text evidence="1">The sequence shown here is derived from an EMBL/GenBank/DDBJ whole genome shotgun (WGS) entry which is preliminary data.</text>
</comment>